<feature type="region of interest" description="Disordered" evidence="1">
    <location>
        <begin position="24"/>
        <end position="72"/>
    </location>
</feature>
<protein>
    <submittedName>
        <fullName evidence="2 4">Uncharacterized protein</fullName>
    </submittedName>
</protein>
<gene>
    <name evidence="2" type="ORF">HPLM_LOCUS21872</name>
</gene>
<proteinExistence type="predicted"/>
<dbReference type="EMBL" id="UZAF01024428">
    <property type="protein sequence ID" value="VDO93397.1"/>
    <property type="molecule type" value="Genomic_DNA"/>
</dbReference>
<accession>A0A0N4XBY8</accession>
<organism evidence="4">
    <name type="scientific">Haemonchus placei</name>
    <name type="common">Barber's pole worm</name>
    <dbReference type="NCBI Taxonomy" id="6290"/>
    <lineage>
        <taxon>Eukaryota</taxon>
        <taxon>Metazoa</taxon>
        <taxon>Ecdysozoa</taxon>
        <taxon>Nematoda</taxon>
        <taxon>Chromadorea</taxon>
        <taxon>Rhabditida</taxon>
        <taxon>Rhabditina</taxon>
        <taxon>Rhabditomorpha</taxon>
        <taxon>Strongyloidea</taxon>
        <taxon>Trichostrongylidae</taxon>
        <taxon>Haemonchus</taxon>
    </lineage>
</organism>
<evidence type="ECO:0000313" key="4">
    <source>
        <dbReference type="WBParaSite" id="HPLM_0002188301-mRNA-1"/>
    </source>
</evidence>
<reference evidence="2 3" key="2">
    <citation type="submission" date="2018-11" db="EMBL/GenBank/DDBJ databases">
        <authorList>
            <consortium name="Pathogen Informatics"/>
        </authorList>
    </citation>
    <scope>NUCLEOTIDE SEQUENCE [LARGE SCALE GENOMIC DNA]</scope>
    <source>
        <strain evidence="2 3">MHpl1</strain>
    </source>
</reference>
<name>A0A0N4XBY8_HAEPC</name>
<feature type="compositionally biased region" description="Basic and acidic residues" evidence="1">
    <location>
        <begin position="24"/>
        <end position="45"/>
    </location>
</feature>
<evidence type="ECO:0000313" key="3">
    <source>
        <dbReference type="Proteomes" id="UP000268014"/>
    </source>
</evidence>
<evidence type="ECO:0000256" key="1">
    <source>
        <dbReference type="SAM" id="MobiDB-lite"/>
    </source>
</evidence>
<reference evidence="4" key="1">
    <citation type="submission" date="2017-02" db="UniProtKB">
        <authorList>
            <consortium name="WormBaseParasite"/>
        </authorList>
    </citation>
    <scope>IDENTIFICATION</scope>
</reference>
<keyword evidence="3" id="KW-1185">Reference proteome</keyword>
<dbReference type="WBParaSite" id="HPLM_0002188301-mRNA-1">
    <property type="protein sequence ID" value="HPLM_0002188301-mRNA-1"/>
    <property type="gene ID" value="HPLM_0002188301"/>
</dbReference>
<dbReference type="Proteomes" id="UP000268014">
    <property type="component" value="Unassembled WGS sequence"/>
</dbReference>
<sequence>MVLDTIRKRFSLWVFKTNERYHPREEERLHRERIAERAREKERSRTVAASSRPPANKKPSQQHPPLYVSFLS</sequence>
<evidence type="ECO:0000313" key="2">
    <source>
        <dbReference type="EMBL" id="VDO93397.1"/>
    </source>
</evidence>
<dbReference type="AlphaFoldDB" id="A0A0N4XBY8"/>